<comment type="catalytic activity">
    <reaction evidence="1 5">
        <text>3-dehydroquinate = 3-dehydroshikimate + H2O</text>
        <dbReference type="Rhea" id="RHEA:21096"/>
        <dbReference type="ChEBI" id="CHEBI:15377"/>
        <dbReference type="ChEBI" id="CHEBI:16630"/>
        <dbReference type="ChEBI" id="CHEBI:32364"/>
        <dbReference type="EC" id="4.2.1.10"/>
    </reaction>
</comment>
<evidence type="ECO:0000256" key="2">
    <source>
        <dbReference type="ARBA" id="ARBA00023141"/>
    </source>
</evidence>
<comment type="subunit">
    <text evidence="5">Homodimer.</text>
</comment>
<dbReference type="SUPFAM" id="SSF51569">
    <property type="entry name" value="Aldolase"/>
    <property type="match status" value="1"/>
</dbReference>
<dbReference type="Pfam" id="PF01487">
    <property type="entry name" value="DHquinase_I"/>
    <property type="match status" value="1"/>
</dbReference>
<keyword evidence="7" id="KW-1185">Reference proteome</keyword>
<keyword evidence="2 5" id="KW-0057">Aromatic amino acid biosynthesis</keyword>
<dbReference type="PANTHER" id="PTHR43699">
    <property type="entry name" value="3-DEHYDROQUINATE DEHYDRATASE"/>
    <property type="match status" value="1"/>
</dbReference>
<feature type="binding site" evidence="5">
    <location>
        <position position="231"/>
    </location>
    <ligand>
        <name>3-dehydroquinate</name>
        <dbReference type="ChEBI" id="CHEBI:32364"/>
    </ligand>
</feature>
<feature type="binding site" evidence="5">
    <location>
        <position position="208"/>
    </location>
    <ligand>
        <name>3-dehydroquinate</name>
        <dbReference type="ChEBI" id="CHEBI:32364"/>
    </ligand>
</feature>
<feature type="active site" description="Proton donor/acceptor" evidence="5">
    <location>
        <position position="139"/>
    </location>
</feature>
<evidence type="ECO:0000256" key="3">
    <source>
        <dbReference type="ARBA" id="ARBA00023239"/>
    </source>
</evidence>
<comment type="function">
    <text evidence="5">Involved in the third step of the chorismate pathway, which leads to the biosynthesis of aromatic amino acids. Catalyzes the cis-dehydration of 3-dehydroquinate (DHQ) and introduces the first double bond of the aromatic ring to yield 3-dehydroshikimate.</text>
</comment>
<dbReference type="InterPro" id="IPR001381">
    <property type="entry name" value="DHquinase_I"/>
</dbReference>
<keyword evidence="5" id="KW-0028">Amino-acid biosynthesis</keyword>
<organism evidence="6 7">
    <name type="scientific">Virgibacillus natechei</name>
    <dbReference type="NCBI Taxonomy" id="1216297"/>
    <lineage>
        <taxon>Bacteria</taxon>
        <taxon>Bacillati</taxon>
        <taxon>Bacillota</taxon>
        <taxon>Bacilli</taxon>
        <taxon>Bacillales</taxon>
        <taxon>Bacillaceae</taxon>
        <taxon>Virgibacillus</taxon>
    </lineage>
</organism>
<dbReference type="GO" id="GO:0003855">
    <property type="term" value="F:3-dehydroquinate dehydratase activity"/>
    <property type="evidence" value="ECO:0007669"/>
    <property type="project" value="UniProtKB-EC"/>
</dbReference>
<feature type="binding site" evidence="5">
    <location>
        <begin position="42"/>
        <end position="44"/>
    </location>
    <ligand>
        <name>3-dehydroquinate</name>
        <dbReference type="ChEBI" id="CHEBI:32364"/>
    </ligand>
</feature>
<sequence length="252" mass="28634">MTMDIFTHKKPPYICTSLTGKNKEEIRDELNTVIPKQPDVIEWRADFLKDIHHVNYVLMIAEEISSISNKPMIVTIRSEREGGQKISLTEDEKVHLLSELCKSPAVNSIDFEVSNDPEHIKELRRISKSHNKKLILSYHNFDFTPENETIMQQAIKSESYGADIAKVAVMPEHKDDVLLLLNVTKEMDDDLRIPIITMSMGDIGSLSRIVGWAYGSIMTFGIGVQRSAPGQIPIDKLKQIIEMTQETVGDWK</sequence>
<keyword evidence="3 5" id="KW-0456">Lyase</keyword>
<protein>
    <recommendedName>
        <fullName evidence="5">3-dehydroquinate dehydratase</fullName>
        <shortName evidence="5">3-dehydroquinase</shortName>
        <ecNumber evidence="5">4.2.1.10</ecNumber>
    </recommendedName>
    <alternativeName>
        <fullName evidence="5">Type I DHQase</fullName>
    </alternativeName>
    <alternativeName>
        <fullName evidence="5">Type I dehydroquinase</fullName>
        <shortName evidence="5">DHQ1</shortName>
    </alternativeName>
</protein>
<feature type="binding site" evidence="5">
    <location>
        <position position="17"/>
    </location>
    <ligand>
        <name>3-dehydroquinate</name>
        <dbReference type="ChEBI" id="CHEBI:32364"/>
    </ligand>
</feature>
<comment type="pathway">
    <text evidence="5">Metabolic intermediate biosynthesis; chorismate biosynthesis; chorismate from D-erythrose 4-phosphate and phosphoenolpyruvate: step 3/7.</text>
</comment>
<comment type="similarity">
    <text evidence="5">Belongs to the type-I 3-dehydroquinase family.</text>
</comment>
<dbReference type="InterPro" id="IPR050146">
    <property type="entry name" value="Type-I_3-dehydroquinase"/>
</dbReference>
<dbReference type="EMBL" id="JAGGKX010000011">
    <property type="protein sequence ID" value="MBP1970257.1"/>
    <property type="molecule type" value="Genomic_DNA"/>
</dbReference>
<dbReference type="CDD" id="cd00502">
    <property type="entry name" value="DHQase_I"/>
    <property type="match status" value="1"/>
</dbReference>
<proteinExistence type="inferred from homology"/>
<feature type="binding site" evidence="5">
    <location>
        <position position="77"/>
    </location>
    <ligand>
        <name>3-dehydroquinate</name>
        <dbReference type="ChEBI" id="CHEBI:32364"/>
    </ligand>
</feature>
<dbReference type="HAMAP" id="MF_00214">
    <property type="entry name" value="AroD"/>
    <property type="match status" value="1"/>
</dbReference>
<dbReference type="EC" id="4.2.1.10" evidence="5"/>
<comment type="caution">
    <text evidence="6">The sequence shown here is derived from an EMBL/GenBank/DDBJ whole genome shotgun (WGS) entry which is preliminary data.</text>
</comment>
<name>A0ABS4IH43_9BACI</name>
<keyword evidence="4 5" id="KW-0704">Schiff base</keyword>
<gene>
    <name evidence="5" type="primary">aroD</name>
    <name evidence="6" type="ORF">J2Z83_002375</name>
</gene>
<evidence type="ECO:0000256" key="1">
    <source>
        <dbReference type="ARBA" id="ARBA00001864"/>
    </source>
</evidence>
<evidence type="ECO:0000313" key="6">
    <source>
        <dbReference type="EMBL" id="MBP1970257.1"/>
    </source>
</evidence>
<accession>A0ABS4IH43</accession>
<dbReference type="InterPro" id="IPR013785">
    <property type="entry name" value="Aldolase_TIM"/>
</dbReference>
<dbReference type="PANTHER" id="PTHR43699:SF1">
    <property type="entry name" value="3-DEHYDROQUINATE DEHYDRATASE"/>
    <property type="match status" value="1"/>
</dbReference>
<dbReference type="Proteomes" id="UP001519345">
    <property type="component" value="Unassembled WGS sequence"/>
</dbReference>
<evidence type="ECO:0000256" key="5">
    <source>
        <dbReference type="HAMAP-Rule" id="MF_00214"/>
    </source>
</evidence>
<dbReference type="NCBIfam" id="TIGR01093">
    <property type="entry name" value="aroD"/>
    <property type="match status" value="1"/>
</dbReference>
<evidence type="ECO:0000256" key="4">
    <source>
        <dbReference type="ARBA" id="ARBA00023270"/>
    </source>
</evidence>
<feature type="active site" description="Schiff-base intermediate with substrate" evidence="5">
    <location>
        <position position="166"/>
    </location>
</feature>
<feature type="binding site" evidence="5">
    <location>
        <position position="227"/>
    </location>
    <ligand>
        <name>3-dehydroquinate</name>
        <dbReference type="ChEBI" id="CHEBI:32364"/>
    </ligand>
</feature>
<dbReference type="Gene3D" id="3.20.20.70">
    <property type="entry name" value="Aldolase class I"/>
    <property type="match status" value="1"/>
</dbReference>
<reference evidence="6 7" key="1">
    <citation type="submission" date="2021-03" db="EMBL/GenBank/DDBJ databases">
        <title>Genomic Encyclopedia of Type Strains, Phase IV (KMG-IV): sequencing the most valuable type-strain genomes for metagenomic binning, comparative biology and taxonomic classification.</title>
        <authorList>
            <person name="Goeker M."/>
        </authorList>
    </citation>
    <scope>NUCLEOTIDE SEQUENCE [LARGE SCALE GENOMIC DNA]</scope>
    <source>
        <strain evidence="6 7">DSM 25609</strain>
    </source>
</reference>
<evidence type="ECO:0000313" key="7">
    <source>
        <dbReference type="Proteomes" id="UP001519345"/>
    </source>
</evidence>
<dbReference type="RefSeq" id="WP_209463392.1">
    <property type="nucleotide sequence ID" value="NZ_CP110224.1"/>
</dbReference>